<keyword evidence="3" id="KW-1185">Reference proteome</keyword>
<proteinExistence type="predicted"/>
<accession>A0A133UIP3</accession>
<feature type="non-terminal residue" evidence="2">
    <location>
        <position position="1"/>
    </location>
</feature>
<gene>
    <name evidence="2" type="ORF">AKJ37_07950</name>
</gene>
<evidence type="ECO:0000313" key="3">
    <source>
        <dbReference type="Proteomes" id="UP000070463"/>
    </source>
</evidence>
<evidence type="ECO:0000256" key="1">
    <source>
        <dbReference type="SAM" id="MobiDB-lite"/>
    </source>
</evidence>
<evidence type="ECO:0008006" key="4">
    <source>
        <dbReference type="Google" id="ProtNLM"/>
    </source>
</evidence>
<feature type="region of interest" description="Disordered" evidence="1">
    <location>
        <begin position="1"/>
        <end position="27"/>
    </location>
</feature>
<reference evidence="2 3" key="1">
    <citation type="journal article" date="2016" name="Sci. Rep.">
        <title>Metabolic traits of an uncultured archaeal lineage -MSBL1- from brine pools of the Red Sea.</title>
        <authorList>
            <person name="Mwirichia R."/>
            <person name="Alam I."/>
            <person name="Rashid M."/>
            <person name="Vinu M."/>
            <person name="Ba-Alawi W."/>
            <person name="Anthony Kamau A."/>
            <person name="Kamanda Ngugi D."/>
            <person name="Goker M."/>
            <person name="Klenk H.P."/>
            <person name="Bajic V."/>
            <person name="Stingl U."/>
        </authorList>
    </citation>
    <scope>NUCLEOTIDE SEQUENCE [LARGE SCALE GENOMIC DNA]</scope>
    <source>
        <strain evidence="2">SCGC-AAA259I09</strain>
    </source>
</reference>
<name>A0A133UIP3_9EURY</name>
<dbReference type="EMBL" id="LHXR01000208">
    <property type="protein sequence ID" value="KXA94121.1"/>
    <property type="molecule type" value="Genomic_DNA"/>
</dbReference>
<sequence length="86" mass="9064">ESEEIGAIEDLGGADSTGGEETQVSEDAKDKLLLALDKLEGEEGAGVKDLAAEIDESISETEDILGVLLNEDKVYEPVAGKFKRLG</sequence>
<evidence type="ECO:0000313" key="2">
    <source>
        <dbReference type="EMBL" id="KXA94121.1"/>
    </source>
</evidence>
<dbReference type="AlphaFoldDB" id="A0A133UIP3"/>
<protein>
    <recommendedName>
        <fullName evidence="4">DprA winged helix domain-containing protein</fullName>
    </recommendedName>
</protein>
<comment type="caution">
    <text evidence="2">The sequence shown here is derived from an EMBL/GenBank/DDBJ whole genome shotgun (WGS) entry which is preliminary data.</text>
</comment>
<dbReference type="Proteomes" id="UP000070463">
    <property type="component" value="Unassembled WGS sequence"/>
</dbReference>
<organism evidence="2 3">
    <name type="scientific">candidate division MSBL1 archaeon SCGC-AAA259I09</name>
    <dbReference type="NCBI Taxonomy" id="1698267"/>
    <lineage>
        <taxon>Archaea</taxon>
        <taxon>Methanobacteriati</taxon>
        <taxon>Methanobacteriota</taxon>
        <taxon>candidate division MSBL1</taxon>
    </lineage>
</organism>